<dbReference type="EMBL" id="AP024485">
    <property type="protein sequence ID" value="BCS89774.1"/>
    <property type="molecule type" value="Genomic_DNA"/>
</dbReference>
<dbReference type="Proteomes" id="UP001053296">
    <property type="component" value="Chromosome"/>
</dbReference>
<organism evidence="1 2">
    <name type="scientific">Pseudodesulfovibrio sediminis</name>
    <dbReference type="NCBI Taxonomy" id="2810563"/>
    <lineage>
        <taxon>Bacteria</taxon>
        <taxon>Pseudomonadati</taxon>
        <taxon>Thermodesulfobacteriota</taxon>
        <taxon>Desulfovibrionia</taxon>
        <taxon>Desulfovibrionales</taxon>
        <taxon>Desulfovibrionaceae</taxon>
    </lineage>
</organism>
<accession>A0ABN6EX58</accession>
<dbReference type="RefSeq" id="WP_229591732.1">
    <property type="nucleotide sequence ID" value="NZ_AP024485.1"/>
</dbReference>
<name>A0ABN6EX58_9BACT</name>
<evidence type="ECO:0000313" key="2">
    <source>
        <dbReference type="Proteomes" id="UP001053296"/>
    </source>
</evidence>
<proteinExistence type="predicted"/>
<sequence>MKKIYHINLGTPDADCANASRNIIVQRNAQDDHRIYTRRKNASITALTLITDHCDDYVVTQNFFKFDDYIESQLPICPSTEYDRDLKDFSCEQLIPHPLVSLVSLKPLDQPFAF</sequence>
<reference evidence="1" key="1">
    <citation type="journal article" date="2022" name="Arch. Microbiol.">
        <title>Pseudodesulfovibrio sediminis sp. nov., a mesophilic and neutrophilic sulfate-reducing bacterium isolated from sediment of a brackish lake.</title>
        <authorList>
            <person name="Takahashi A."/>
            <person name="Kojima H."/>
            <person name="Watanabe M."/>
            <person name="Fukui M."/>
        </authorList>
    </citation>
    <scope>NUCLEOTIDE SEQUENCE</scope>
    <source>
        <strain evidence="1">SF6</strain>
    </source>
</reference>
<protein>
    <submittedName>
        <fullName evidence="1">Uncharacterized protein</fullName>
    </submittedName>
</protein>
<gene>
    <name evidence="1" type="ORF">PSDVSF_30160</name>
</gene>
<evidence type="ECO:0000313" key="1">
    <source>
        <dbReference type="EMBL" id="BCS89774.1"/>
    </source>
</evidence>
<keyword evidence="2" id="KW-1185">Reference proteome</keyword>